<dbReference type="CDD" id="cd13143">
    <property type="entry name" value="MATE_MepA_like"/>
    <property type="match status" value="1"/>
</dbReference>
<protein>
    <recommendedName>
        <fullName evidence="3">Multidrug export protein MepA</fullName>
    </recommendedName>
</protein>
<dbReference type="InterPro" id="IPR002528">
    <property type="entry name" value="MATE_fam"/>
</dbReference>
<evidence type="ECO:0000256" key="8">
    <source>
        <dbReference type="ARBA" id="ARBA00023136"/>
    </source>
</evidence>
<evidence type="ECO:0000256" key="10">
    <source>
        <dbReference type="SAM" id="Phobius"/>
    </source>
</evidence>
<evidence type="ECO:0000256" key="5">
    <source>
        <dbReference type="ARBA" id="ARBA00022475"/>
    </source>
</evidence>
<dbReference type="GeneID" id="89510942"/>
<evidence type="ECO:0000256" key="1">
    <source>
        <dbReference type="ARBA" id="ARBA00004651"/>
    </source>
</evidence>
<evidence type="ECO:0000256" key="4">
    <source>
        <dbReference type="ARBA" id="ARBA00022448"/>
    </source>
</evidence>
<comment type="similarity">
    <text evidence="2">Belongs to the multi antimicrobial extrusion (MATE) (TC 2.A.66.1) family. MepA subfamily.</text>
</comment>
<dbReference type="NCBIfam" id="TIGR00797">
    <property type="entry name" value="matE"/>
    <property type="match status" value="1"/>
</dbReference>
<dbReference type="Proteomes" id="UP000184278">
    <property type="component" value="Unassembled WGS sequence"/>
</dbReference>
<dbReference type="OrthoDB" id="9811110at2"/>
<accession>A0A1M5ZUR8</accession>
<proteinExistence type="inferred from homology"/>
<feature type="transmembrane region" description="Helical" evidence="10">
    <location>
        <begin position="351"/>
        <end position="373"/>
    </location>
</feature>
<reference evidence="12" key="1">
    <citation type="submission" date="2016-11" db="EMBL/GenBank/DDBJ databases">
        <authorList>
            <person name="Varghese N."/>
            <person name="Submissions S."/>
        </authorList>
    </citation>
    <scope>NUCLEOTIDE SEQUENCE [LARGE SCALE GENOMIC DNA]</scope>
    <source>
        <strain evidence="12">DSM 3071</strain>
    </source>
</reference>
<gene>
    <name evidence="11" type="ORF">SAMN02745229_02720</name>
</gene>
<feature type="transmembrane region" description="Helical" evidence="10">
    <location>
        <begin position="151"/>
        <end position="174"/>
    </location>
</feature>
<dbReference type="STRING" id="1121131.SAMN02745229_02720"/>
<keyword evidence="6 10" id="KW-0812">Transmembrane</keyword>
<evidence type="ECO:0000256" key="9">
    <source>
        <dbReference type="ARBA" id="ARBA00023251"/>
    </source>
</evidence>
<feature type="transmembrane region" description="Helical" evidence="10">
    <location>
        <begin position="393"/>
        <end position="409"/>
    </location>
</feature>
<evidence type="ECO:0000256" key="7">
    <source>
        <dbReference type="ARBA" id="ARBA00022989"/>
    </source>
</evidence>
<dbReference type="GO" id="GO:0005886">
    <property type="term" value="C:plasma membrane"/>
    <property type="evidence" value="ECO:0007669"/>
    <property type="project" value="UniProtKB-SubCell"/>
</dbReference>
<organism evidence="11 12">
    <name type="scientific">Butyrivibrio fibrisolvens DSM 3071</name>
    <dbReference type="NCBI Taxonomy" id="1121131"/>
    <lineage>
        <taxon>Bacteria</taxon>
        <taxon>Bacillati</taxon>
        <taxon>Bacillota</taxon>
        <taxon>Clostridia</taxon>
        <taxon>Lachnospirales</taxon>
        <taxon>Lachnospiraceae</taxon>
        <taxon>Butyrivibrio</taxon>
    </lineage>
</organism>
<keyword evidence="8 10" id="KW-0472">Membrane</keyword>
<evidence type="ECO:0000313" key="12">
    <source>
        <dbReference type="Proteomes" id="UP000184278"/>
    </source>
</evidence>
<name>A0A1M5ZUR8_BUTFI</name>
<dbReference type="InterPro" id="IPR051327">
    <property type="entry name" value="MATE_MepA_subfamily"/>
</dbReference>
<dbReference type="PIRSF" id="PIRSF006603">
    <property type="entry name" value="DinF"/>
    <property type="match status" value="1"/>
</dbReference>
<evidence type="ECO:0000256" key="2">
    <source>
        <dbReference type="ARBA" id="ARBA00008417"/>
    </source>
</evidence>
<feature type="transmembrane region" description="Helical" evidence="10">
    <location>
        <begin position="254"/>
        <end position="276"/>
    </location>
</feature>
<dbReference type="AlphaFoldDB" id="A0A1M5ZUR8"/>
<keyword evidence="12" id="KW-1185">Reference proteome</keyword>
<dbReference type="InterPro" id="IPR045070">
    <property type="entry name" value="MATE_MepA-like"/>
</dbReference>
<dbReference type="PANTHER" id="PTHR43823:SF3">
    <property type="entry name" value="MULTIDRUG EXPORT PROTEIN MEPA"/>
    <property type="match status" value="1"/>
</dbReference>
<feature type="transmembrane region" description="Helical" evidence="10">
    <location>
        <begin position="28"/>
        <end position="49"/>
    </location>
</feature>
<feature type="transmembrane region" description="Helical" evidence="10">
    <location>
        <begin position="109"/>
        <end position="131"/>
    </location>
</feature>
<keyword evidence="9" id="KW-0046">Antibiotic resistance</keyword>
<keyword evidence="7 10" id="KW-1133">Transmembrane helix</keyword>
<keyword evidence="5" id="KW-1003">Cell membrane</keyword>
<comment type="subcellular location">
    <subcellularLocation>
        <location evidence="1">Cell membrane</location>
        <topology evidence="1">Multi-pass membrane protein</topology>
    </subcellularLocation>
</comment>
<dbReference type="EMBL" id="FQXK01000023">
    <property type="protein sequence ID" value="SHI27990.1"/>
    <property type="molecule type" value="Genomic_DNA"/>
</dbReference>
<sequence length="497" mass="54100">MSEIKNTSAMERAQKARRNTERMGSAPIFPLLLSMAIPGLLGTLTTYLYKTADQIFVGNFVGRNALGGISVLSPFNNVVIALTLFLTVGGASMLSLAMGRQDYEKANKLFTNIIIQAVLMATVVCLFFTVFSESFVGLCGAKKGSEVFDYAVIYLRITALGQIFNMLNVGLAAIIRSEGNTRYSMVANMIGAVLNIFLNTILIVVCGFGIYGAAIATVGSQFVGAVFSAAYFISGKSNLKWAGFKVVDIGQMITVAKMGIAPSIFQMLSFITNIMINKSLQYYGDIDPYYSLLGGGELCISALSVVNTVEAFITSAASGINQAGAPVISFNYGRKKFKRVRRASLTSQGMAFFFAAIIWTLMMLAPEFVINLFSKNDVQLIEYGVMAMRTCKMFALFGGFQMLVSMYFSSIGKPEIATFVSLSRHGIFFIPALLILPKLFGLMGVLLATPVSDACSLVIVTAMYIGEMKRLGRLHEGEDFDDRSWIAKTFRRRAKAA</sequence>
<feature type="transmembrane region" description="Helical" evidence="10">
    <location>
        <begin position="78"/>
        <end position="97"/>
    </location>
</feature>
<dbReference type="PANTHER" id="PTHR43823">
    <property type="entry name" value="SPORULATION PROTEIN YKVU"/>
    <property type="match status" value="1"/>
</dbReference>
<evidence type="ECO:0000256" key="3">
    <source>
        <dbReference type="ARBA" id="ARBA00022106"/>
    </source>
</evidence>
<evidence type="ECO:0000256" key="6">
    <source>
        <dbReference type="ARBA" id="ARBA00022692"/>
    </source>
</evidence>
<dbReference type="GO" id="GO:0042910">
    <property type="term" value="F:xenobiotic transmembrane transporter activity"/>
    <property type="evidence" value="ECO:0007669"/>
    <property type="project" value="InterPro"/>
</dbReference>
<dbReference type="Pfam" id="PF01554">
    <property type="entry name" value="MatE"/>
    <property type="match status" value="2"/>
</dbReference>
<dbReference type="GO" id="GO:0015297">
    <property type="term" value="F:antiporter activity"/>
    <property type="evidence" value="ECO:0007669"/>
    <property type="project" value="InterPro"/>
</dbReference>
<dbReference type="GO" id="GO:0046677">
    <property type="term" value="P:response to antibiotic"/>
    <property type="evidence" value="ECO:0007669"/>
    <property type="project" value="UniProtKB-KW"/>
</dbReference>
<evidence type="ECO:0000313" key="11">
    <source>
        <dbReference type="EMBL" id="SHI27990.1"/>
    </source>
</evidence>
<keyword evidence="4" id="KW-0813">Transport</keyword>
<dbReference type="InterPro" id="IPR048279">
    <property type="entry name" value="MdtK-like"/>
</dbReference>
<dbReference type="RefSeq" id="WP_073388560.1">
    <property type="nucleotide sequence ID" value="NZ_FQXK01000023.1"/>
</dbReference>